<keyword evidence="7" id="KW-0812">Transmembrane</keyword>
<evidence type="ECO:0000256" key="3">
    <source>
        <dbReference type="ARBA" id="ARBA00022519"/>
    </source>
</evidence>
<keyword evidence="7" id="KW-1133">Transmembrane helix</keyword>
<evidence type="ECO:0000256" key="6">
    <source>
        <dbReference type="ARBA" id="ARBA00023315"/>
    </source>
</evidence>
<keyword evidence="3" id="KW-0997">Cell inner membrane</keyword>
<proteinExistence type="predicted"/>
<dbReference type="Proteomes" id="UP000023772">
    <property type="component" value="Chromosome"/>
</dbReference>
<evidence type="ECO:0000256" key="2">
    <source>
        <dbReference type="ARBA" id="ARBA00022475"/>
    </source>
</evidence>
<keyword evidence="6" id="KW-0012">Acyltransferase</keyword>
<comment type="subcellular location">
    <subcellularLocation>
        <location evidence="1">Cell inner membrane</location>
    </subcellularLocation>
</comment>
<dbReference type="CDD" id="cd07984">
    <property type="entry name" value="LPLAT_LABLAT-like"/>
    <property type="match status" value="1"/>
</dbReference>
<evidence type="ECO:0000256" key="7">
    <source>
        <dbReference type="SAM" id="Phobius"/>
    </source>
</evidence>
<evidence type="ECO:0000256" key="1">
    <source>
        <dbReference type="ARBA" id="ARBA00004533"/>
    </source>
</evidence>
<dbReference type="RefSeq" id="WP_038557922.1">
    <property type="nucleotide sequence ID" value="NZ_FOHT01000007.1"/>
</dbReference>
<evidence type="ECO:0000313" key="9">
    <source>
        <dbReference type="Proteomes" id="UP000023772"/>
    </source>
</evidence>
<name>A0ABM5QED2_9BACT</name>
<feature type="transmembrane region" description="Helical" evidence="7">
    <location>
        <begin position="21"/>
        <end position="41"/>
    </location>
</feature>
<dbReference type="Pfam" id="PF03279">
    <property type="entry name" value="Lip_A_acyltrans"/>
    <property type="match status" value="1"/>
</dbReference>
<dbReference type="EMBL" id="CP007451">
    <property type="protein sequence ID" value="AHW61863.1"/>
    <property type="molecule type" value="Genomic_DNA"/>
</dbReference>
<evidence type="ECO:0008006" key="10">
    <source>
        <dbReference type="Google" id="ProtNLM"/>
    </source>
</evidence>
<keyword evidence="5 7" id="KW-0472">Membrane</keyword>
<keyword evidence="4" id="KW-0808">Transferase</keyword>
<evidence type="ECO:0000256" key="5">
    <source>
        <dbReference type="ARBA" id="ARBA00023136"/>
    </source>
</evidence>
<gene>
    <name evidence="8" type="ORF">FH5T_09900</name>
</gene>
<dbReference type="PANTHER" id="PTHR30606">
    <property type="entry name" value="LIPID A BIOSYNTHESIS LAUROYL ACYLTRANSFERASE"/>
    <property type="match status" value="1"/>
</dbReference>
<accession>A0ABM5QED2</accession>
<protein>
    <recommendedName>
        <fullName evidence="10">KDO2-lipid IV(A) lauroyltransferase</fullName>
    </recommendedName>
</protein>
<evidence type="ECO:0000313" key="8">
    <source>
        <dbReference type="EMBL" id="AHW61863.1"/>
    </source>
</evidence>
<dbReference type="PANTHER" id="PTHR30606:SF10">
    <property type="entry name" value="PHOSPHATIDYLINOSITOL MANNOSIDE ACYLTRANSFERASE"/>
    <property type="match status" value="1"/>
</dbReference>
<dbReference type="InterPro" id="IPR004960">
    <property type="entry name" value="LipA_acyltrans"/>
</dbReference>
<keyword evidence="2" id="KW-1003">Cell membrane</keyword>
<sequence>MGKTKKENHIASGFFRQSGKWAVVMVLKTIALLPFGCLYFLSDVLYLVIKGLVKYRSDVITDNLIHAFPEKSASEILLLRNKFYRYFCDVTVESIKFYRLSEKELKKRVSFVGTNALNQLAKERNGAVLLAFHYNNWEWSAAVQQHLNCRLLMVYNKMRDNEPVDDFLLKAREKWGGKAVKMGRAAKVAFRNFEQQQPVVLGLIADQRALASSPYWAVFMNREAAFFPGPVKIARKTNQPVFFQQAKRLGRGKYEYSYTLLVEDPAQTDEREILLRYIEKMEEVIKSNPEYYLWSHKRWKHKRPEGTALIQ</sequence>
<evidence type="ECO:0000256" key="4">
    <source>
        <dbReference type="ARBA" id="ARBA00022679"/>
    </source>
</evidence>
<organism evidence="8 9">
    <name type="scientific">Draconibacterium orientale</name>
    <dbReference type="NCBI Taxonomy" id="1168034"/>
    <lineage>
        <taxon>Bacteria</taxon>
        <taxon>Pseudomonadati</taxon>
        <taxon>Bacteroidota</taxon>
        <taxon>Bacteroidia</taxon>
        <taxon>Marinilabiliales</taxon>
        <taxon>Prolixibacteraceae</taxon>
        <taxon>Draconibacterium</taxon>
    </lineage>
</organism>
<keyword evidence="9" id="KW-1185">Reference proteome</keyword>
<reference evidence="8 9" key="1">
    <citation type="submission" date="2014-03" db="EMBL/GenBank/DDBJ databases">
        <title>Complete genome sequence of a deeply braunched marine Bacteroidia bacterium Draconibacterium orientale type strain FH5T.</title>
        <authorList>
            <person name="Li X."/>
            <person name="Wang X."/>
            <person name="Xie Z."/>
            <person name="Du Z."/>
            <person name="Chen G."/>
        </authorList>
    </citation>
    <scope>NUCLEOTIDE SEQUENCE [LARGE SCALE GENOMIC DNA]</scope>
    <source>
        <strain evidence="8 9">FH5</strain>
    </source>
</reference>